<dbReference type="SUPFAM" id="SSF53474">
    <property type="entry name" value="alpha/beta-Hydrolases"/>
    <property type="match status" value="1"/>
</dbReference>
<evidence type="ECO:0000313" key="3">
    <source>
        <dbReference type="Proteomes" id="UP001589776"/>
    </source>
</evidence>
<dbReference type="Pfam" id="PF05448">
    <property type="entry name" value="AXE1"/>
    <property type="match status" value="1"/>
</dbReference>
<protein>
    <submittedName>
        <fullName evidence="2">Acetylxylan esterase</fullName>
    </submittedName>
</protein>
<dbReference type="PANTHER" id="PTHR40111:SF1">
    <property type="entry name" value="CEPHALOSPORIN-C DEACETYLASE"/>
    <property type="match status" value="1"/>
</dbReference>
<dbReference type="RefSeq" id="WP_377469673.1">
    <property type="nucleotide sequence ID" value="NZ_JBHLWN010000031.1"/>
</dbReference>
<dbReference type="PANTHER" id="PTHR40111">
    <property type="entry name" value="CEPHALOSPORIN-C DEACETYLASE"/>
    <property type="match status" value="1"/>
</dbReference>
<dbReference type="InterPro" id="IPR039069">
    <property type="entry name" value="CE7"/>
</dbReference>
<evidence type="ECO:0000313" key="2">
    <source>
        <dbReference type="EMBL" id="MFC0212493.1"/>
    </source>
</evidence>
<feature type="domain" description="Acetyl xylan esterase" evidence="1">
    <location>
        <begin position="1"/>
        <end position="312"/>
    </location>
</feature>
<organism evidence="2 3">
    <name type="scientific">Paenibacillus chartarius</name>
    <dbReference type="NCBI Taxonomy" id="747481"/>
    <lineage>
        <taxon>Bacteria</taxon>
        <taxon>Bacillati</taxon>
        <taxon>Bacillota</taxon>
        <taxon>Bacilli</taxon>
        <taxon>Bacillales</taxon>
        <taxon>Paenibacillaceae</taxon>
        <taxon>Paenibacillus</taxon>
    </lineage>
</organism>
<dbReference type="InterPro" id="IPR029058">
    <property type="entry name" value="AB_hydrolase_fold"/>
</dbReference>
<keyword evidence="3" id="KW-1185">Reference proteome</keyword>
<dbReference type="Gene3D" id="3.40.50.1820">
    <property type="entry name" value="alpha/beta hydrolase"/>
    <property type="match status" value="1"/>
</dbReference>
<reference evidence="2 3" key="1">
    <citation type="submission" date="2024-09" db="EMBL/GenBank/DDBJ databases">
        <authorList>
            <person name="Sun Q."/>
            <person name="Mori K."/>
        </authorList>
    </citation>
    <scope>NUCLEOTIDE SEQUENCE [LARGE SCALE GENOMIC DNA]</scope>
    <source>
        <strain evidence="2 3">CCM 7759</strain>
    </source>
</reference>
<dbReference type="InterPro" id="IPR008391">
    <property type="entry name" value="AXE1_dom"/>
</dbReference>
<gene>
    <name evidence="2" type="ORF">ACFFK0_08465</name>
</gene>
<proteinExistence type="predicted"/>
<accession>A0ABV6DIN4</accession>
<name>A0ABV6DIN4_9BACL</name>
<dbReference type="EMBL" id="JBHLWN010000031">
    <property type="protein sequence ID" value="MFC0212493.1"/>
    <property type="molecule type" value="Genomic_DNA"/>
</dbReference>
<comment type="caution">
    <text evidence="2">The sequence shown here is derived from an EMBL/GenBank/DDBJ whole genome shotgun (WGS) entry which is preliminary data.</text>
</comment>
<dbReference type="Proteomes" id="UP001589776">
    <property type="component" value="Unassembled WGS sequence"/>
</dbReference>
<sequence length="320" mass="35411">MNAIDKRIAELQLYRAESTAPDDLDEYWERTLLMARGRPLSSKVEQSESLSPYMKISKVVYEGYDETPIHGTFIVPAFVQEERLPCTVIFHGYTGSKNIPEQYADWLLMGFAVFAVDVRGQGGETGNLLPQHYGMSKGWITQGLLDPEQSYYRAIAVDACKALEWAAKQPEVDPARVIAAGVSQGGGLALIASALSDIPAATIADIPNMCHMDYGISHSTGSLSEAADFVSRHPEHLGAVLSTLSYFDMVHLCDRLTKPVFFSVGFKDPVCPPETVFAVYNRVNAPKQIQMYPFNGHQVSGGHFRKIIRFLIDWKICSGN</sequence>
<evidence type="ECO:0000259" key="1">
    <source>
        <dbReference type="Pfam" id="PF05448"/>
    </source>
</evidence>